<reference evidence="6" key="1">
    <citation type="submission" date="2020-10" db="EMBL/GenBank/DDBJ databases">
        <authorList>
            <person name="Han B."/>
            <person name="Lu T."/>
            <person name="Zhao Q."/>
            <person name="Huang X."/>
            <person name="Zhao Y."/>
        </authorList>
    </citation>
    <scope>NUCLEOTIDE SEQUENCE</scope>
</reference>
<dbReference type="Pfam" id="PF00657">
    <property type="entry name" value="Lipase_GDSL"/>
    <property type="match status" value="1"/>
</dbReference>
<name>A0A811NLK3_9POAL</name>
<dbReference type="SUPFAM" id="SSF47954">
    <property type="entry name" value="Cyclin-like"/>
    <property type="match status" value="1"/>
</dbReference>
<comment type="caution">
    <text evidence="6">The sequence shown here is derived from an EMBL/GenBank/DDBJ whole genome shotgun (WGS) entry which is preliminary data.</text>
</comment>
<feature type="chain" id="PRO_5032489024" evidence="5">
    <location>
        <begin position="30"/>
        <end position="397"/>
    </location>
</feature>
<keyword evidence="3" id="KW-0378">Hydrolase</keyword>
<keyword evidence="7" id="KW-1185">Reference proteome</keyword>
<organism evidence="6 7">
    <name type="scientific">Miscanthus lutarioriparius</name>
    <dbReference type="NCBI Taxonomy" id="422564"/>
    <lineage>
        <taxon>Eukaryota</taxon>
        <taxon>Viridiplantae</taxon>
        <taxon>Streptophyta</taxon>
        <taxon>Embryophyta</taxon>
        <taxon>Tracheophyta</taxon>
        <taxon>Spermatophyta</taxon>
        <taxon>Magnoliopsida</taxon>
        <taxon>Liliopsida</taxon>
        <taxon>Poales</taxon>
        <taxon>Poaceae</taxon>
        <taxon>PACMAD clade</taxon>
        <taxon>Panicoideae</taxon>
        <taxon>Andropogonodae</taxon>
        <taxon>Andropogoneae</taxon>
        <taxon>Saccharinae</taxon>
        <taxon>Miscanthus</taxon>
    </lineage>
</organism>
<dbReference type="SUPFAM" id="SSF52266">
    <property type="entry name" value="SGNH hydrolase"/>
    <property type="match status" value="1"/>
</dbReference>
<comment type="similarity">
    <text evidence="1">Belongs to the 'GDSL' lipolytic enzyme family.</text>
</comment>
<dbReference type="CDD" id="cd01837">
    <property type="entry name" value="SGNH_plant_lipase_like"/>
    <property type="match status" value="1"/>
</dbReference>
<dbReference type="Proteomes" id="UP000604825">
    <property type="component" value="Unassembled WGS sequence"/>
</dbReference>
<evidence type="ECO:0000256" key="2">
    <source>
        <dbReference type="ARBA" id="ARBA00022729"/>
    </source>
</evidence>
<dbReference type="Gene3D" id="3.40.50.1110">
    <property type="entry name" value="SGNH hydrolase"/>
    <property type="match status" value="1"/>
</dbReference>
<dbReference type="AlphaFoldDB" id="A0A811NLK3"/>
<dbReference type="InterPro" id="IPR036915">
    <property type="entry name" value="Cyclin-like_sf"/>
</dbReference>
<feature type="signal peptide" evidence="5">
    <location>
        <begin position="1"/>
        <end position="29"/>
    </location>
</feature>
<accession>A0A811NLK3</accession>
<dbReference type="PANTHER" id="PTHR22835:SF588">
    <property type="entry name" value="ALPHA-L-FUCOSIDASE 3"/>
    <property type="match status" value="1"/>
</dbReference>
<evidence type="ECO:0000256" key="1">
    <source>
        <dbReference type="ARBA" id="ARBA00008668"/>
    </source>
</evidence>
<protein>
    <submittedName>
        <fullName evidence="6">Uncharacterized protein</fullName>
    </submittedName>
</protein>
<dbReference type="InterPro" id="IPR036514">
    <property type="entry name" value="SGNH_hydro_sf"/>
</dbReference>
<dbReference type="InterPro" id="IPR035669">
    <property type="entry name" value="SGNH_plant_lipase-like"/>
</dbReference>
<dbReference type="OrthoDB" id="1600564at2759"/>
<evidence type="ECO:0000313" key="6">
    <source>
        <dbReference type="EMBL" id="CAD6223317.1"/>
    </source>
</evidence>
<dbReference type="PANTHER" id="PTHR22835">
    <property type="entry name" value="ZINC FINGER FYVE DOMAIN CONTAINING PROTEIN"/>
    <property type="match status" value="1"/>
</dbReference>
<evidence type="ECO:0000256" key="3">
    <source>
        <dbReference type="ARBA" id="ARBA00022801"/>
    </source>
</evidence>
<keyword evidence="2 5" id="KW-0732">Signal</keyword>
<evidence type="ECO:0000313" key="7">
    <source>
        <dbReference type="Proteomes" id="UP000604825"/>
    </source>
</evidence>
<sequence>MATAATATAGSRAAALLLLSLALALRASGAGAGAGGDCHFPAVFNFGDSNSDTGGLSSLFGAAPPPNGRTFFGMPAGRYCDGRLVIDFIAESLGLTHLSAYLNSIGSNFTQGANFATAGSSIRRQNTSLFLSGYSPISLDVQFWEFEQFINRSQLVYNNKGGIYREILPRAEYFSQALYTFDIGQNDITSSYFVNNSTEEEVEAIIPDLMERLTSIIQSVYSRGGRYFWIHNTGPLGCLPYALLHRPDLATPADGTGCSVTYNKVAQLFNQRLKETVASLRKTHPDAAFTYVDVYTAKYKLISQAKKLGFDDPLLTCCGHGGGRYNLDLSIGCGGKKQVNGTSVVVGKSCEDPSKRVSWDGVHFTEAANKFVFDQIVAGAFSDPPVALRQACHSRGQ</sequence>
<keyword evidence="4" id="KW-0325">Glycoprotein</keyword>
<dbReference type="InterPro" id="IPR001087">
    <property type="entry name" value="GDSL"/>
</dbReference>
<gene>
    <name evidence="6" type="ORF">NCGR_LOCUS15738</name>
</gene>
<dbReference type="GO" id="GO:0016788">
    <property type="term" value="F:hydrolase activity, acting on ester bonds"/>
    <property type="evidence" value="ECO:0007669"/>
    <property type="project" value="InterPro"/>
</dbReference>
<evidence type="ECO:0000256" key="4">
    <source>
        <dbReference type="ARBA" id="ARBA00023180"/>
    </source>
</evidence>
<dbReference type="EMBL" id="CAJGYO010000004">
    <property type="protein sequence ID" value="CAD6223317.1"/>
    <property type="molecule type" value="Genomic_DNA"/>
</dbReference>
<proteinExistence type="inferred from homology"/>
<evidence type="ECO:0000256" key="5">
    <source>
        <dbReference type="SAM" id="SignalP"/>
    </source>
</evidence>